<keyword evidence="4" id="KW-1185">Reference proteome</keyword>
<dbReference type="InterPro" id="IPR003607">
    <property type="entry name" value="HD/PDEase_dom"/>
</dbReference>
<evidence type="ECO:0000313" key="3">
    <source>
        <dbReference type="EMBL" id="MBB3997541.1"/>
    </source>
</evidence>
<dbReference type="PROSITE" id="PS51832">
    <property type="entry name" value="HD_GYP"/>
    <property type="match status" value="1"/>
</dbReference>
<reference evidence="3 4" key="1">
    <citation type="submission" date="2020-08" db="EMBL/GenBank/DDBJ databases">
        <title>Genomic Encyclopedia of Type Strains, Phase IV (KMG-IV): sequencing the most valuable type-strain genomes for metagenomic binning, comparative biology and taxonomic classification.</title>
        <authorList>
            <person name="Goeker M."/>
        </authorList>
    </citation>
    <scope>NUCLEOTIDE SEQUENCE [LARGE SCALE GENOMIC DNA]</scope>
    <source>
        <strain evidence="3 4">DSM 102238</strain>
    </source>
</reference>
<keyword evidence="3" id="KW-0378">Hydrolase</keyword>
<dbReference type="EMBL" id="JACIEK010000002">
    <property type="protein sequence ID" value="MBB3997541.1"/>
    <property type="molecule type" value="Genomic_DNA"/>
</dbReference>
<dbReference type="AlphaFoldDB" id="A0A7W6ECK1"/>
<dbReference type="Pfam" id="PF13487">
    <property type="entry name" value="HD_5"/>
    <property type="match status" value="1"/>
</dbReference>
<accession>A0A7W6ECK1</accession>
<dbReference type="PANTHER" id="PTHR43155">
    <property type="entry name" value="CYCLIC DI-GMP PHOSPHODIESTERASE PA4108-RELATED"/>
    <property type="match status" value="1"/>
</dbReference>
<dbReference type="InterPro" id="IPR037522">
    <property type="entry name" value="HD_GYP_dom"/>
</dbReference>
<dbReference type="SUPFAM" id="SSF109604">
    <property type="entry name" value="HD-domain/PDEase-like"/>
    <property type="match status" value="1"/>
</dbReference>
<dbReference type="Pfam" id="PF11871">
    <property type="entry name" value="DUF3391"/>
    <property type="match status" value="1"/>
</dbReference>
<dbReference type="Gene3D" id="1.10.3210.10">
    <property type="entry name" value="Hypothetical protein af1432"/>
    <property type="match status" value="1"/>
</dbReference>
<evidence type="ECO:0000259" key="2">
    <source>
        <dbReference type="PROSITE" id="PS51832"/>
    </source>
</evidence>
<comment type="caution">
    <text evidence="3">The sequence shown here is derived from an EMBL/GenBank/DDBJ whole genome shotgun (WGS) entry which is preliminary data.</text>
</comment>
<proteinExistence type="predicted"/>
<sequence length="363" mass="40145">MLRRIGRNQLRLGMFIERVEGRWLDNPFWRRRFLLTDPDDLARLFRSEIDVVVIDESRGTRAGPPVPDAPRAADLAETAPFPRPSPRSPLRAATQGAAPASGVPGDEVVGRFRKATHQMFADARNGRSIDPGRSSRIVTEIVRSIDDNPVAMVKLTRLKSIDAYTYVHSVAVSGFMVSFGRHLGMASETVHEMGVAGLMHDIGKVRLPPVILTKTGSLDADEIAIIRTHPRHGHEIVEASGFSDLVLDVTMHHHERIDGSGYPERLAGEEISLAARIGAICDVYDAVTTLRPYKRAWSSAEALAQMTQWEGHFDRDLLDAFIDFLEQGEETRPILDAGGVPLPFVENGFSDPSGDLRGEARRF</sequence>
<organism evidence="3 4">
    <name type="scientific">Aureimonas pseudogalii</name>
    <dbReference type="NCBI Taxonomy" id="1744844"/>
    <lineage>
        <taxon>Bacteria</taxon>
        <taxon>Pseudomonadati</taxon>
        <taxon>Pseudomonadota</taxon>
        <taxon>Alphaproteobacteria</taxon>
        <taxon>Hyphomicrobiales</taxon>
        <taxon>Aurantimonadaceae</taxon>
        <taxon>Aureimonas</taxon>
    </lineage>
</organism>
<dbReference type="CDD" id="cd00077">
    <property type="entry name" value="HDc"/>
    <property type="match status" value="1"/>
</dbReference>
<dbReference type="InterPro" id="IPR021812">
    <property type="entry name" value="DUF3391"/>
</dbReference>
<evidence type="ECO:0000256" key="1">
    <source>
        <dbReference type="SAM" id="MobiDB-lite"/>
    </source>
</evidence>
<name>A0A7W6ECK1_9HYPH</name>
<feature type="domain" description="HD-GYP" evidence="2">
    <location>
        <begin position="143"/>
        <end position="337"/>
    </location>
</feature>
<dbReference type="SMART" id="SM00471">
    <property type="entry name" value="HDc"/>
    <property type="match status" value="1"/>
</dbReference>
<feature type="region of interest" description="Disordered" evidence="1">
    <location>
        <begin position="58"/>
        <end position="106"/>
    </location>
</feature>
<dbReference type="RefSeq" id="WP_183199098.1">
    <property type="nucleotide sequence ID" value="NZ_JACIEK010000002.1"/>
</dbReference>
<gene>
    <name evidence="3" type="ORF">GGR04_001377</name>
</gene>
<protein>
    <submittedName>
        <fullName evidence="3">Putative hydrolase (HD superfamily)</fullName>
    </submittedName>
</protein>
<dbReference type="PANTHER" id="PTHR43155:SF2">
    <property type="entry name" value="CYCLIC DI-GMP PHOSPHODIESTERASE PA4108"/>
    <property type="match status" value="1"/>
</dbReference>
<dbReference type="GO" id="GO:0008081">
    <property type="term" value="F:phosphoric diester hydrolase activity"/>
    <property type="evidence" value="ECO:0007669"/>
    <property type="project" value="UniProtKB-ARBA"/>
</dbReference>
<dbReference type="Proteomes" id="UP000542776">
    <property type="component" value="Unassembled WGS sequence"/>
</dbReference>
<evidence type="ECO:0000313" key="4">
    <source>
        <dbReference type="Proteomes" id="UP000542776"/>
    </source>
</evidence>